<dbReference type="EMBL" id="JBHSBI010000017">
    <property type="protein sequence ID" value="MFC4011793.1"/>
    <property type="molecule type" value="Genomic_DNA"/>
</dbReference>
<sequence length="234" mass="25585">MEIRAATVLPARREPIELHTGDGLTLVGELAVPVDRPPAATLVTLHPLPTHGGFMDSHVYKKAANRLPALADLAVLRFNTRGTSSERGTSEGAFDGGEGERFDVAAALEFADYHDLPRVWVVGWSFGTELTLKWAHDPLVEGAILLSPPLHRATDDDLDAWARFGRPLVALVPEFDDYLRPEEARARFARVPQAEVIGVDGAKHLWVGEPYVRIALNEIVKRVNPAASPLPTEV</sequence>
<accession>A0ABV8GCR5</accession>
<dbReference type="RefSeq" id="WP_379531732.1">
    <property type="nucleotide sequence ID" value="NZ_JBHSBI010000017.1"/>
</dbReference>
<keyword evidence="2" id="KW-0378">Hydrolase</keyword>
<dbReference type="Gene3D" id="3.40.50.1820">
    <property type="entry name" value="alpha/beta hydrolase"/>
    <property type="match status" value="1"/>
</dbReference>
<feature type="domain" description="AB hydrolase-1" evidence="1">
    <location>
        <begin position="51"/>
        <end position="198"/>
    </location>
</feature>
<dbReference type="InterPro" id="IPR029058">
    <property type="entry name" value="AB_hydrolase_fold"/>
</dbReference>
<dbReference type="PANTHER" id="PTHR42103">
    <property type="entry name" value="ALPHA/BETA-HYDROLASES SUPERFAMILY PROTEIN"/>
    <property type="match status" value="1"/>
</dbReference>
<dbReference type="PANTHER" id="PTHR42103:SF2">
    <property type="entry name" value="AB HYDROLASE-1 DOMAIN-CONTAINING PROTEIN"/>
    <property type="match status" value="1"/>
</dbReference>
<dbReference type="GO" id="GO:0016787">
    <property type="term" value="F:hydrolase activity"/>
    <property type="evidence" value="ECO:0007669"/>
    <property type="project" value="UniProtKB-KW"/>
</dbReference>
<gene>
    <name evidence="2" type="ORF">ACFOY2_31495</name>
</gene>
<organism evidence="2 3">
    <name type="scientific">Nonomuraea purpurea</name>
    <dbReference type="NCBI Taxonomy" id="1849276"/>
    <lineage>
        <taxon>Bacteria</taxon>
        <taxon>Bacillati</taxon>
        <taxon>Actinomycetota</taxon>
        <taxon>Actinomycetes</taxon>
        <taxon>Streptosporangiales</taxon>
        <taxon>Streptosporangiaceae</taxon>
        <taxon>Nonomuraea</taxon>
    </lineage>
</organism>
<proteinExistence type="predicted"/>
<name>A0ABV8GCR5_9ACTN</name>
<dbReference type="Proteomes" id="UP001595851">
    <property type="component" value="Unassembled WGS sequence"/>
</dbReference>
<evidence type="ECO:0000313" key="3">
    <source>
        <dbReference type="Proteomes" id="UP001595851"/>
    </source>
</evidence>
<dbReference type="Pfam" id="PF00561">
    <property type="entry name" value="Abhydrolase_1"/>
    <property type="match status" value="1"/>
</dbReference>
<dbReference type="SUPFAM" id="SSF53474">
    <property type="entry name" value="alpha/beta-Hydrolases"/>
    <property type="match status" value="1"/>
</dbReference>
<evidence type="ECO:0000313" key="2">
    <source>
        <dbReference type="EMBL" id="MFC4011793.1"/>
    </source>
</evidence>
<reference evidence="3" key="1">
    <citation type="journal article" date="2019" name="Int. J. Syst. Evol. Microbiol.">
        <title>The Global Catalogue of Microorganisms (GCM) 10K type strain sequencing project: providing services to taxonomists for standard genome sequencing and annotation.</title>
        <authorList>
            <consortium name="The Broad Institute Genomics Platform"/>
            <consortium name="The Broad Institute Genome Sequencing Center for Infectious Disease"/>
            <person name="Wu L."/>
            <person name="Ma J."/>
        </authorList>
    </citation>
    <scope>NUCLEOTIDE SEQUENCE [LARGE SCALE GENOMIC DNA]</scope>
    <source>
        <strain evidence="3">TBRC 1276</strain>
    </source>
</reference>
<keyword evidence="3" id="KW-1185">Reference proteome</keyword>
<evidence type="ECO:0000259" key="1">
    <source>
        <dbReference type="Pfam" id="PF00561"/>
    </source>
</evidence>
<comment type="caution">
    <text evidence="2">The sequence shown here is derived from an EMBL/GenBank/DDBJ whole genome shotgun (WGS) entry which is preliminary data.</text>
</comment>
<protein>
    <submittedName>
        <fullName evidence="2">Alpha/beta hydrolase</fullName>
    </submittedName>
</protein>
<dbReference type="InterPro" id="IPR000073">
    <property type="entry name" value="AB_hydrolase_1"/>
</dbReference>